<accession>A0A3P2A8X1</accession>
<name>A0A3P2A8X1_9BACE</name>
<comment type="caution">
    <text evidence="2">The sequence shown here is derived from an EMBL/GenBank/DDBJ whole genome shotgun (WGS) entry which is preliminary data.</text>
</comment>
<gene>
    <name evidence="2" type="ORF">EII33_06385</name>
</gene>
<proteinExistence type="predicted"/>
<protein>
    <recommendedName>
        <fullName evidence="1">Transposase DDE domain-containing protein</fullName>
    </recommendedName>
</protein>
<dbReference type="RefSeq" id="WP_125238990.1">
    <property type="nucleotide sequence ID" value="NZ_CAACYH010000004.1"/>
</dbReference>
<reference evidence="2 3" key="1">
    <citation type="submission" date="2018-11" db="EMBL/GenBank/DDBJ databases">
        <title>Genomes From Bacteria Associated with the Canine Oral Cavity: a Test Case for Automated Genome-Based Taxonomic Assignment.</title>
        <authorList>
            <person name="Coil D.A."/>
            <person name="Jospin G."/>
            <person name="Darling A.E."/>
            <person name="Wallis C."/>
            <person name="Davis I.J."/>
            <person name="Harris S."/>
            <person name="Eisen J.A."/>
            <person name="Holcombe L.J."/>
            <person name="O'Flynn C."/>
        </authorList>
    </citation>
    <scope>NUCLEOTIDE SEQUENCE [LARGE SCALE GENOMIC DNA]</scope>
    <source>
        <strain evidence="2 3">OH1047_COT-310</strain>
    </source>
</reference>
<dbReference type="OrthoDB" id="1123353at2"/>
<keyword evidence="3" id="KW-1185">Reference proteome</keyword>
<dbReference type="AlphaFoldDB" id="A0A3P2A8X1"/>
<dbReference type="Pfam" id="PF13701">
    <property type="entry name" value="DDE_Tnp_1_4"/>
    <property type="match status" value="1"/>
</dbReference>
<dbReference type="InterPro" id="IPR025668">
    <property type="entry name" value="Tnp_DDE_dom"/>
</dbReference>
<evidence type="ECO:0000313" key="2">
    <source>
        <dbReference type="EMBL" id="RRD91834.1"/>
    </source>
</evidence>
<evidence type="ECO:0000259" key="1">
    <source>
        <dbReference type="Pfam" id="PF13701"/>
    </source>
</evidence>
<sequence length="164" mass="19346">MPLLVYEGKSGKMILPILRPGQRNKSLSVHDILKRIIERIHKVWPRCVIELRGDSNFCSHEFMDWVEDECCFIEFVTGITANSVLYGRIDKHLRRCRNRYKKDHSDVRMYHSFEYRAGTWQHSQRIIAKNEINALREHARFIVTSNCNNKPETIYTSCGEWSCG</sequence>
<feature type="domain" description="Transposase DDE" evidence="1">
    <location>
        <begin position="2"/>
        <end position="156"/>
    </location>
</feature>
<dbReference type="Proteomes" id="UP000279562">
    <property type="component" value="Unassembled WGS sequence"/>
</dbReference>
<organism evidence="2 3">
    <name type="scientific">Prevotella heparinolytica</name>
    <dbReference type="NCBI Taxonomy" id="28113"/>
    <lineage>
        <taxon>Bacteria</taxon>
        <taxon>Pseudomonadati</taxon>
        <taxon>Bacteroidota</taxon>
        <taxon>Bacteroidia</taxon>
        <taxon>Bacteroidales</taxon>
        <taxon>Bacteroidaceae</taxon>
        <taxon>Bacteroides</taxon>
    </lineage>
</organism>
<dbReference type="EMBL" id="RQYF01000021">
    <property type="protein sequence ID" value="RRD91834.1"/>
    <property type="molecule type" value="Genomic_DNA"/>
</dbReference>
<evidence type="ECO:0000313" key="3">
    <source>
        <dbReference type="Proteomes" id="UP000279562"/>
    </source>
</evidence>